<dbReference type="Proteomes" id="UP001234989">
    <property type="component" value="Chromosome 5"/>
</dbReference>
<keyword evidence="2" id="KW-1185">Reference proteome</keyword>
<gene>
    <name evidence="1" type="ORF">MTR67_023641</name>
</gene>
<organism evidence="1 2">
    <name type="scientific">Solanum verrucosum</name>
    <dbReference type="NCBI Taxonomy" id="315347"/>
    <lineage>
        <taxon>Eukaryota</taxon>
        <taxon>Viridiplantae</taxon>
        <taxon>Streptophyta</taxon>
        <taxon>Embryophyta</taxon>
        <taxon>Tracheophyta</taxon>
        <taxon>Spermatophyta</taxon>
        <taxon>Magnoliopsida</taxon>
        <taxon>eudicotyledons</taxon>
        <taxon>Gunneridae</taxon>
        <taxon>Pentapetalae</taxon>
        <taxon>asterids</taxon>
        <taxon>lamiids</taxon>
        <taxon>Solanales</taxon>
        <taxon>Solanaceae</taxon>
        <taxon>Solanoideae</taxon>
        <taxon>Solaneae</taxon>
        <taxon>Solanum</taxon>
    </lineage>
</organism>
<protein>
    <submittedName>
        <fullName evidence="1">Uncharacterized protein</fullName>
    </submittedName>
</protein>
<name>A0AAF0QVK6_SOLVR</name>
<accession>A0AAF0QVK6</accession>
<proteinExistence type="predicted"/>
<evidence type="ECO:0000313" key="2">
    <source>
        <dbReference type="Proteomes" id="UP001234989"/>
    </source>
</evidence>
<dbReference type="EMBL" id="CP133616">
    <property type="protein sequence ID" value="WMV30256.1"/>
    <property type="molecule type" value="Genomic_DNA"/>
</dbReference>
<sequence length="69" mass="7462">MEVCPNKVPSKGSPSRATLLLVVMETDHGTARGVALDWWELCKVEGASSSKTTGATMSHAVLDGQYRWL</sequence>
<dbReference type="AlphaFoldDB" id="A0AAF0QVK6"/>
<reference evidence="1" key="1">
    <citation type="submission" date="2023-08" db="EMBL/GenBank/DDBJ databases">
        <title>A de novo genome assembly of Solanum verrucosum Schlechtendal, a Mexican diploid species geographically isolated from the other diploid A-genome species in potato relatives.</title>
        <authorList>
            <person name="Hosaka K."/>
        </authorList>
    </citation>
    <scope>NUCLEOTIDE SEQUENCE</scope>
    <source>
        <tissue evidence="1">Young leaves</tissue>
    </source>
</reference>
<evidence type="ECO:0000313" key="1">
    <source>
        <dbReference type="EMBL" id="WMV30256.1"/>
    </source>
</evidence>